<sequence>MINCLMCLCNENPPPQISNLLWRAGIQFPLLISSTQPGQVHSPQSTLHSTARQSTDSRAPSLPSPWRHGGVPPPPAAPALALPPQHPGHGSSTFGSPEQWGHQTASDESGGIQIQRHLTHGSCSGATMARGRAALLIPPLVNEEVGRLEACSKKSFQNCNVCSSTEPIQLGSISSHHRHHLKDILLTAKPGSHFFLSSWHAFLFLS</sequence>
<feature type="compositionally biased region" description="Polar residues" evidence="1">
    <location>
        <begin position="36"/>
        <end position="58"/>
    </location>
</feature>
<evidence type="ECO:0000313" key="2">
    <source>
        <dbReference type="EnsemblPlants" id="OMERI07G09240.2"/>
    </source>
</evidence>
<protein>
    <submittedName>
        <fullName evidence="2">Uncharacterized protein</fullName>
    </submittedName>
</protein>
<dbReference type="EnsemblPlants" id="OMERI07G09240.2">
    <property type="protein sequence ID" value="OMERI07G09240.2"/>
    <property type="gene ID" value="OMERI07G09240"/>
</dbReference>
<dbReference type="Proteomes" id="UP000008021">
    <property type="component" value="Chromosome 7"/>
</dbReference>
<evidence type="ECO:0000313" key="3">
    <source>
        <dbReference type="Proteomes" id="UP000008021"/>
    </source>
</evidence>
<reference evidence="2" key="1">
    <citation type="submission" date="2015-04" db="UniProtKB">
        <authorList>
            <consortium name="EnsemblPlants"/>
        </authorList>
    </citation>
    <scope>IDENTIFICATION</scope>
</reference>
<reference evidence="2" key="2">
    <citation type="submission" date="2018-05" db="EMBL/GenBank/DDBJ databases">
        <title>OmerRS3 (Oryza meridionalis Reference Sequence Version 3).</title>
        <authorList>
            <person name="Zhang J."/>
            <person name="Kudrna D."/>
            <person name="Lee S."/>
            <person name="Talag J."/>
            <person name="Welchert J."/>
            <person name="Wing R.A."/>
        </authorList>
    </citation>
    <scope>NUCLEOTIDE SEQUENCE [LARGE SCALE GENOMIC DNA]</scope>
    <source>
        <strain evidence="2">cv. OR44</strain>
    </source>
</reference>
<organism evidence="2">
    <name type="scientific">Oryza meridionalis</name>
    <dbReference type="NCBI Taxonomy" id="40149"/>
    <lineage>
        <taxon>Eukaryota</taxon>
        <taxon>Viridiplantae</taxon>
        <taxon>Streptophyta</taxon>
        <taxon>Embryophyta</taxon>
        <taxon>Tracheophyta</taxon>
        <taxon>Spermatophyta</taxon>
        <taxon>Magnoliopsida</taxon>
        <taxon>Liliopsida</taxon>
        <taxon>Poales</taxon>
        <taxon>Poaceae</taxon>
        <taxon>BOP clade</taxon>
        <taxon>Oryzoideae</taxon>
        <taxon>Oryzeae</taxon>
        <taxon>Oryzinae</taxon>
        <taxon>Oryza</taxon>
    </lineage>
</organism>
<feature type="region of interest" description="Disordered" evidence="1">
    <location>
        <begin position="36"/>
        <end position="110"/>
    </location>
</feature>
<accession>A0A0E0EAD6</accession>
<name>A0A0E0EAD6_9ORYZ</name>
<dbReference type="HOGENOM" id="CLU_1333791_0_0_1"/>
<dbReference type="AlphaFoldDB" id="A0A0E0EAD6"/>
<keyword evidence="3" id="KW-1185">Reference proteome</keyword>
<feature type="compositionally biased region" description="Polar residues" evidence="1">
    <location>
        <begin position="90"/>
        <end position="107"/>
    </location>
</feature>
<evidence type="ECO:0000256" key="1">
    <source>
        <dbReference type="SAM" id="MobiDB-lite"/>
    </source>
</evidence>
<proteinExistence type="predicted"/>
<dbReference type="Gramene" id="OMERI07G09240.2">
    <property type="protein sequence ID" value="OMERI07G09240.2"/>
    <property type="gene ID" value="OMERI07G09240"/>
</dbReference>